<feature type="transmembrane region" description="Helical" evidence="2">
    <location>
        <begin position="94"/>
        <end position="114"/>
    </location>
</feature>
<keyword evidence="2" id="KW-1133">Transmembrane helix</keyword>
<dbReference type="EMBL" id="JBGMDY010000005">
    <property type="protein sequence ID" value="KAL2332839.1"/>
    <property type="molecule type" value="Genomic_DNA"/>
</dbReference>
<organism evidence="3 4">
    <name type="scientific">Flemingia macrophylla</name>
    <dbReference type="NCBI Taxonomy" id="520843"/>
    <lineage>
        <taxon>Eukaryota</taxon>
        <taxon>Viridiplantae</taxon>
        <taxon>Streptophyta</taxon>
        <taxon>Embryophyta</taxon>
        <taxon>Tracheophyta</taxon>
        <taxon>Spermatophyta</taxon>
        <taxon>Magnoliopsida</taxon>
        <taxon>eudicotyledons</taxon>
        <taxon>Gunneridae</taxon>
        <taxon>Pentapetalae</taxon>
        <taxon>rosids</taxon>
        <taxon>fabids</taxon>
        <taxon>Fabales</taxon>
        <taxon>Fabaceae</taxon>
        <taxon>Papilionoideae</taxon>
        <taxon>50 kb inversion clade</taxon>
        <taxon>NPAAA clade</taxon>
        <taxon>indigoferoid/millettioid clade</taxon>
        <taxon>Phaseoleae</taxon>
        <taxon>Flemingia</taxon>
    </lineage>
</organism>
<evidence type="ECO:0000256" key="2">
    <source>
        <dbReference type="SAM" id="Phobius"/>
    </source>
</evidence>
<sequence>MNPRKAYIVAMTFQLNCIGIKYGIPNATNPFQESTRSPAVLLFLVALFPHVIANMLDKNKKTTIITLHVSGLVGCEALLHIFLGSFYWYCIINLFLLLLILFLGFFDYVIDLLLRLFSYASRVLQSLFNCTTTAAPSDGFSMPDMMETHPNSLFDYASHLLDRLFNRITNAAPSNDRPMMPNMDPHLQPLPV</sequence>
<proteinExistence type="predicted"/>
<feature type="transmembrane region" description="Helical" evidence="2">
    <location>
        <begin position="7"/>
        <end position="24"/>
    </location>
</feature>
<accession>A0ABD1MAM9</accession>
<protein>
    <submittedName>
        <fullName evidence="3">Uncharacterized protein</fullName>
    </submittedName>
</protein>
<dbReference type="AlphaFoldDB" id="A0ABD1MAM9"/>
<feature type="region of interest" description="Disordered" evidence="1">
    <location>
        <begin position="172"/>
        <end position="192"/>
    </location>
</feature>
<comment type="caution">
    <text evidence="3">The sequence shown here is derived from an EMBL/GenBank/DDBJ whole genome shotgun (WGS) entry which is preliminary data.</text>
</comment>
<feature type="transmembrane region" description="Helical" evidence="2">
    <location>
        <begin position="65"/>
        <end position="88"/>
    </location>
</feature>
<name>A0ABD1MAM9_9FABA</name>
<keyword evidence="2" id="KW-0472">Membrane</keyword>
<feature type="transmembrane region" description="Helical" evidence="2">
    <location>
        <begin position="36"/>
        <end position="53"/>
    </location>
</feature>
<evidence type="ECO:0000256" key="1">
    <source>
        <dbReference type="SAM" id="MobiDB-lite"/>
    </source>
</evidence>
<keyword evidence="4" id="KW-1185">Reference proteome</keyword>
<gene>
    <name evidence="3" type="ORF">Fmac_014052</name>
</gene>
<evidence type="ECO:0000313" key="4">
    <source>
        <dbReference type="Proteomes" id="UP001603857"/>
    </source>
</evidence>
<keyword evidence="2" id="KW-0812">Transmembrane</keyword>
<dbReference type="Proteomes" id="UP001603857">
    <property type="component" value="Unassembled WGS sequence"/>
</dbReference>
<reference evidence="3 4" key="1">
    <citation type="submission" date="2024-08" db="EMBL/GenBank/DDBJ databases">
        <title>Insights into the chromosomal genome structure of Flemingia macrophylla.</title>
        <authorList>
            <person name="Ding Y."/>
            <person name="Zhao Y."/>
            <person name="Bi W."/>
            <person name="Wu M."/>
            <person name="Zhao G."/>
            <person name="Gong Y."/>
            <person name="Li W."/>
            <person name="Zhang P."/>
        </authorList>
    </citation>
    <scope>NUCLEOTIDE SEQUENCE [LARGE SCALE GENOMIC DNA]</scope>
    <source>
        <strain evidence="3">DYQJB</strain>
        <tissue evidence="3">Leaf</tissue>
    </source>
</reference>
<evidence type="ECO:0000313" key="3">
    <source>
        <dbReference type="EMBL" id="KAL2332839.1"/>
    </source>
</evidence>